<accession>A0A485KLT3</accession>
<dbReference type="InterPro" id="IPR017920">
    <property type="entry name" value="COMM"/>
</dbReference>
<proteinExistence type="predicted"/>
<dbReference type="Proteomes" id="UP000332933">
    <property type="component" value="Unassembled WGS sequence"/>
</dbReference>
<keyword evidence="4" id="KW-1185">Reference proteome</keyword>
<name>A0A485KLT3_9STRA</name>
<dbReference type="OrthoDB" id="64318at2759"/>
<dbReference type="PROSITE" id="PS51269">
    <property type="entry name" value="COMM"/>
    <property type="match status" value="1"/>
</dbReference>
<reference evidence="2" key="2">
    <citation type="submission" date="2019-06" db="EMBL/GenBank/DDBJ databases">
        <title>Genomics analysis of Aphanomyces spp. identifies a new class of oomycete effector associated with host adaptation.</title>
        <authorList>
            <person name="Gaulin E."/>
        </authorList>
    </citation>
    <scope>NUCLEOTIDE SEQUENCE</scope>
    <source>
        <strain evidence="2">CBS 578.67</strain>
    </source>
</reference>
<dbReference type="EMBL" id="VJMH01005122">
    <property type="protein sequence ID" value="KAF0700465.1"/>
    <property type="molecule type" value="Genomic_DNA"/>
</dbReference>
<dbReference type="AlphaFoldDB" id="A0A485KLT3"/>
<dbReference type="Pfam" id="PF07258">
    <property type="entry name" value="COMM_domain"/>
    <property type="match status" value="1"/>
</dbReference>
<evidence type="ECO:0000313" key="2">
    <source>
        <dbReference type="EMBL" id="KAF0700465.1"/>
    </source>
</evidence>
<organism evidence="3 4">
    <name type="scientific">Aphanomyces stellatus</name>
    <dbReference type="NCBI Taxonomy" id="120398"/>
    <lineage>
        <taxon>Eukaryota</taxon>
        <taxon>Sar</taxon>
        <taxon>Stramenopiles</taxon>
        <taxon>Oomycota</taxon>
        <taxon>Saprolegniomycetes</taxon>
        <taxon>Saprolegniales</taxon>
        <taxon>Verrucalvaceae</taxon>
        <taxon>Aphanomyces</taxon>
    </lineage>
</organism>
<feature type="domain" description="COMM" evidence="1">
    <location>
        <begin position="116"/>
        <end position="190"/>
    </location>
</feature>
<evidence type="ECO:0000313" key="3">
    <source>
        <dbReference type="EMBL" id="VFT85878.1"/>
    </source>
</evidence>
<gene>
    <name evidence="3" type="primary">Aste57867_8994</name>
    <name evidence="2" type="ORF">As57867_008959</name>
    <name evidence="3" type="ORF">ASTE57867_8994</name>
</gene>
<evidence type="ECO:0000313" key="4">
    <source>
        <dbReference type="Proteomes" id="UP000332933"/>
    </source>
</evidence>
<reference evidence="3 4" key="1">
    <citation type="submission" date="2019-03" db="EMBL/GenBank/DDBJ databases">
        <authorList>
            <person name="Gaulin E."/>
            <person name="Dumas B."/>
        </authorList>
    </citation>
    <scope>NUCLEOTIDE SEQUENCE [LARGE SCALE GENOMIC DNA]</scope>
    <source>
        <strain evidence="3">CBS 568.67</strain>
    </source>
</reference>
<evidence type="ECO:0000259" key="1">
    <source>
        <dbReference type="PROSITE" id="PS51269"/>
    </source>
</evidence>
<protein>
    <submittedName>
        <fullName evidence="3">Aste57867_8994 protein</fullName>
    </submittedName>
</protein>
<sequence>MYPDVRNHIAIFAMEAFLLACQTPAQVEEVLERSFVALQQRKNISSPCVDKAQEELDLLVAAALTPDESPQLSETLKDHIHNAQLSKLLLDLLHSDRRQLWRTVATRSSAFPSLPQLLDLNWRVNVQVASNAVHKSHDPSAFVDITTQEMPSNVHVFPALRHLVFQADRGTLDMVVDELHKIRNHIQLLQAGSSSPL</sequence>
<dbReference type="EMBL" id="CAADRA010005143">
    <property type="protein sequence ID" value="VFT85878.1"/>
    <property type="molecule type" value="Genomic_DNA"/>
</dbReference>